<feature type="compositionally biased region" description="Polar residues" evidence="1">
    <location>
        <begin position="263"/>
        <end position="273"/>
    </location>
</feature>
<organism evidence="2 3">
    <name type="scientific">Cercospora zeae-maydis SCOH1-5</name>
    <dbReference type="NCBI Taxonomy" id="717836"/>
    <lineage>
        <taxon>Eukaryota</taxon>
        <taxon>Fungi</taxon>
        <taxon>Dikarya</taxon>
        <taxon>Ascomycota</taxon>
        <taxon>Pezizomycotina</taxon>
        <taxon>Dothideomycetes</taxon>
        <taxon>Dothideomycetidae</taxon>
        <taxon>Mycosphaerellales</taxon>
        <taxon>Mycosphaerellaceae</taxon>
        <taxon>Cercospora</taxon>
    </lineage>
</organism>
<keyword evidence="3" id="KW-1185">Reference proteome</keyword>
<dbReference type="Proteomes" id="UP000799539">
    <property type="component" value="Unassembled WGS sequence"/>
</dbReference>
<proteinExistence type="predicted"/>
<evidence type="ECO:0000313" key="2">
    <source>
        <dbReference type="EMBL" id="KAF2209880.1"/>
    </source>
</evidence>
<protein>
    <submittedName>
        <fullName evidence="2">Uncharacterized protein</fullName>
    </submittedName>
</protein>
<sequence>MQHWDSLDYLNDPRTTAVEQLTELQKEISSLLAGIQDESAAPSQIQDRLTALLDKSKALDQSLKSFVAGPAREDVIKGSASLSQLRYRLFPVPPTMFRLVPATHTPKGVATSIRFHTSENFVDTRPRVLNLLRTSIIVQLTDKVHRIPQLLNAGCQNLLISENPVVKSMQIWKSCSKARHQTIPADIYFPRLFTTKGKLSPGPPSTLTTSSCWASPLLQTVLHDEDGHYLHLWSSERFSRLDSKRDGYIPERDGTIADDDGSRSATSTMLPTK</sequence>
<name>A0A6A6F907_9PEZI</name>
<evidence type="ECO:0000256" key="1">
    <source>
        <dbReference type="SAM" id="MobiDB-lite"/>
    </source>
</evidence>
<dbReference type="OrthoDB" id="10568626at2759"/>
<evidence type="ECO:0000313" key="3">
    <source>
        <dbReference type="Proteomes" id="UP000799539"/>
    </source>
</evidence>
<feature type="region of interest" description="Disordered" evidence="1">
    <location>
        <begin position="249"/>
        <end position="273"/>
    </location>
</feature>
<dbReference type="AlphaFoldDB" id="A0A6A6F907"/>
<dbReference type="EMBL" id="ML992684">
    <property type="protein sequence ID" value="KAF2209880.1"/>
    <property type="molecule type" value="Genomic_DNA"/>
</dbReference>
<gene>
    <name evidence="2" type="ORF">CERZMDRAFT_99938</name>
</gene>
<reference evidence="2" key="1">
    <citation type="journal article" date="2020" name="Stud. Mycol.">
        <title>101 Dothideomycetes genomes: a test case for predicting lifestyles and emergence of pathogens.</title>
        <authorList>
            <person name="Haridas S."/>
            <person name="Albert R."/>
            <person name="Binder M."/>
            <person name="Bloem J."/>
            <person name="Labutti K."/>
            <person name="Salamov A."/>
            <person name="Andreopoulos B."/>
            <person name="Baker S."/>
            <person name="Barry K."/>
            <person name="Bills G."/>
            <person name="Bluhm B."/>
            <person name="Cannon C."/>
            <person name="Castanera R."/>
            <person name="Culley D."/>
            <person name="Daum C."/>
            <person name="Ezra D."/>
            <person name="Gonzalez J."/>
            <person name="Henrissat B."/>
            <person name="Kuo A."/>
            <person name="Liang C."/>
            <person name="Lipzen A."/>
            <person name="Lutzoni F."/>
            <person name="Magnuson J."/>
            <person name="Mondo S."/>
            <person name="Nolan M."/>
            <person name="Ohm R."/>
            <person name="Pangilinan J."/>
            <person name="Park H.-J."/>
            <person name="Ramirez L."/>
            <person name="Alfaro M."/>
            <person name="Sun H."/>
            <person name="Tritt A."/>
            <person name="Yoshinaga Y."/>
            <person name="Zwiers L.-H."/>
            <person name="Turgeon B."/>
            <person name="Goodwin S."/>
            <person name="Spatafora J."/>
            <person name="Crous P."/>
            <person name="Grigoriev I."/>
        </authorList>
    </citation>
    <scope>NUCLEOTIDE SEQUENCE</scope>
    <source>
        <strain evidence="2">SCOH1-5</strain>
    </source>
</reference>
<accession>A0A6A6F907</accession>